<proteinExistence type="predicted"/>
<evidence type="ECO:0000313" key="1">
    <source>
        <dbReference type="EMBL" id="KXJ93521.1"/>
    </source>
</evidence>
<organism evidence="1 2">
    <name type="scientific">Microdochium bolleyi</name>
    <dbReference type="NCBI Taxonomy" id="196109"/>
    <lineage>
        <taxon>Eukaryota</taxon>
        <taxon>Fungi</taxon>
        <taxon>Dikarya</taxon>
        <taxon>Ascomycota</taxon>
        <taxon>Pezizomycotina</taxon>
        <taxon>Sordariomycetes</taxon>
        <taxon>Xylariomycetidae</taxon>
        <taxon>Xylariales</taxon>
        <taxon>Microdochiaceae</taxon>
        <taxon>Microdochium</taxon>
    </lineage>
</organism>
<sequence>MKLLDWTTKKQDFHGGAKVVVNALKRNPNPWGKINMEFCLVSQQLSRCDSGMRARVVKILEALNYGKERCSNQCLQVWVKALEQLANGDGPQGVGNAVQECLGYRKQTPSTRRRIRDQLVDIGLARDSAIRVFDGYLLSEEELRRGGLARLEAIGQTAWTYL</sequence>
<dbReference type="EMBL" id="KQ964248">
    <property type="protein sequence ID" value="KXJ93521.1"/>
    <property type="molecule type" value="Genomic_DNA"/>
</dbReference>
<protein>
    <submittedName>
        <fullName evidence="1">Uncharacterized protein</fullName>
    </submittedName>
</protein>
<feature type="non-terminal residue" evidence="1">
    <location>
        <position position="162"/>
    </location>
</feature>
<reference evidence="2" key="1">
    <citation type="submission" date="2016-02" db="EMBL/GenBank/DDBJ databases">
        <title>Draft genome sequence of Microdochium bolleyi, a fungal endophyte of beachgrass.</title>
        <authorList>
            <consortium name="DOE Joint Genome Institute"/>
            <person name="David A.S."/>
            <person name="May G."/>
            <person name="Haridas S."/>
            <person name="Lim J."/>
            <person name="Wang M."/>
            <person name="Labutti K."/>
            <person name="Lipzen A."/>
            <person name="Barry K."/>
            <person name="Grigoriev I.V."/>
        </authorList>
    </citation>
    <scope>NUCLEOTIDE SEQUENCE [LARGE SCALE GENOMIC DNA]</scope>
    <source>
        <strain evidence="2">J235TASD1</strain>
    </source>
</reference>
<name>A0A136J8P6_9PEZI</name>
<accession>A0A136J8P6</accession>
<evidence type="ECO:0000313" key="2">
    <source>
        <dbReference type="Proteomes" id="UP000070501"/>
    </source>
</evidence>
<dbReference type="InParanoid" id="A0A136J8P6"/>
<keyword evidence="2" id="KW-1185">Reference proteome</keyword>
<dbReference type="AlphaFoldDB" id="A0A136J8P6"/>
<dbReference type="Proteomes" id="UP000070501">
    <property type="component" value="Unassembled WGS sequence"/>
</dbReference>
<gene>
    <name evidence="1" type="ORF">Micbo1qcDRAFT_161538</name>
</gene>